<dbReference type="RefSeq" id="WP_258122787.1">
    <property type="nucleotide sequence ID" value="NZ_CP062229.1"/>
</dbReference>
<dbReference type="Gene3D" id="2.40.400.10">
    <property type="entry name" value="Acetoacetate decarboxylase-like"/>
    <property type="match status" value="1"/>
</dbReference>
<dbReference type="InterPro" id="IPR023375">
    <property type="entry name" value="ADC_dom_sf"/>
</dbReference>
<name>A0ABY5R338_9HYPH</name>
<dbReference type="Pfam" id="PF06314">
    <property type="entry name" value="ADC"/>
    <property type="match status" value="1"/>
</dbReference>
<organism evidence="1 2">
    <name type="scientific">Mesorhizobium onobrychidis</name>
    <dbReference type="NCBI Taxonomy" id="2775404"/>
    <lineage>
        <taxon>Bacteria</taxon>
        <taxon>Pseudomonadati</taxon>
        <taxon>Pseudomonadota</taxon>
        <taxon>Alphaproteobacteria</taxon>
        <taxon>Hyphomicrobiales</taxon>
        <taxon>Phyllobacteriaceae</taxon>
        <taxon>Mesorhizobium</taxon>
    </lineage>
</organism>
<dbReference type="Proteomes" id="UP001058098">
    <property type="component" value="Chromosome"/>
</dbReference>
<dbReference type="SUPFAM" id="SSF160104">
    <property type="entry name" value="Acetoacetate decarboxylase-like"/>
    <property type="match status" value="1"/>
</dbReference>
<sequence length="277" mass="30406">MQSLTGNSPVVPGAASGTNKFLQYPVMPTLRPAYPRGPWHYKDMHQLVVTYESTAEAVRAVVPPPLQPADGNRVTMEWRRMSEVSGFGPYTEVGHSVACTFEGKPAIYVFQAFLDSESPTLAGREILGFPKRYGEPDLKTVREVLTGTLNYGGVQVALATMPYRAVDLSDRLAEIEQELQTTQLVLKLLPDVDNHTPKVAQLIRVGIYNVKLKGAWGGPAELFMVPHVGCPVAALPVVRVLEGRQHFWDMTLSDGQVVHDYLAVERENALKAAAALL</sequence>
<dbReference type="EMBL" id="CP062229">
    <property type="protein sequence ID" value="UVC17905.1"/>
    <property type="molecule type" value="Genomic_DNA"/>
</dbReference>
<gene>
    <name evidence="1" type="ORF">IHQ72_12890</name>
</gene>
<accession>A0ABY5R338</accession>
<protein>
    <submittedName>
        <fullName evidence="1">Acetoacetate decarboxylase family protein</fullName>
    </submittedName>
</protein>
<dbReference type="InterPro" id="IPR010451">
    <property type="entry name" value="Acetoacetate_decarboxylase"/>
</dbReference>
<keyword evidence="2" id="KW-1185">Reference proteome</keyword>
<evidence type="ECO:0000313" key="2">
    <source>
        <dbReference type="Proteomes" id="UP001058098"/>
    </source>
</evidence>
<proteinExistence type="predicted"/>
<evidence type="ECO:0000313" key="1">
    <source>
        <dbReference type="EMBL" id="UVC17905.1"/>
    </source>
</evidence>
<dbReference type="NCBIfam" id="NF002614">
    <property type="entry name" value="PRK02265.1"/>
    <property type="match status" value="1"/>
</dbReference>
<reference evidence="1" key="1">
    <citation type="submission" date="2020-09" db="EMBL/GenBank/DDBJ databases">
        <title>Rhizobia associated with sainfoin plants.</title>
        <authorList>
            <person name="Asharfi S."/>
            <person name="Kuzmanovic N."/>
            <person name="Bunk B."/>
            <person name="Sproeer C."/>
            <person name="Becker M."/>
            <person name="Thuenen T."/>
        </authorList>
    </citation>
    <scope>NUCLEOTIDE SEQUENCE</scope>
    <source>
        <strain evidence="1">OM4</strain>
    </source>
</reference>